<evidence type="ECO:0000259" key="2">
    <source>
        <dbReference type="Pfam" id="PF00884"/>
    </source>
</evidence>
<dbReference type="SUPFAM" id="SSF53649">
    <property type="entry name" value="Alkaline phosphatase-like"/>
    <property type="match status" value="1"/>
</dbReference>
<feature type="transmembrane region" description="Helical" evidence="1">
    <location>
        <begin position="52"/>
        <end position="71"/>
    </location>
</feature>
<feature type="transmembrane region" description="Helical" evidence="1">
    <location>
        <begin position="150"/>
        <end position="171"/>
    </location>
</feature>
<proteinExistence type="predicted"/>
<dbReference type="Gene3D" id="3.40.720.10">
    <property type="entry name" value="Alkaline Phosphatase, subunit A"/>
    <property type="match status" value="1"/>
</dbReference>
<accession>A0A3S4SI64</accession>
<dbReference type="AlphaFoldDB" id="A0A3S4SI64"/>
<dbReference type="Pfam" id="PF00884">
    <property type="entry name" value="Sulfatase"/>
    <property type="match status" value="1"/>
</dbReference>
<keyword evidence="1" id="KW-0472">Membrane</keyword>
<keyword evidence="1" id="KW-0812">Transmembrane</keyword>
<dbReference type="InterPro" id="IPR017850">
    <property type="entry name" value="Alkaline_phosphatase_core_sf"/>
</dbReference>
<feature type="transmembrane region" description="Helical" evidence="1">
    <location>
        <begin position="6"/>
        <end position="31"/>
    </location>
</feature>
<gene>
    <name evidence="3" type="ORF">NCTC11541_00539</name>
</gene>
<dbReference type="EMBL" id="LR134372">
    <property type="protein sequence ID" value="VEG84510.1"/>
    <property type="molecule type" value="Genomic_DNA"/>
</dbReference>
<organism evidence="3 4">
    <name type="scientific">Campylobacter upsaliensis</name>
    <dbReference type="NCBI Taxonomy" id="28080"/>
    <lineage>
        <taxon>Bacteria</taxon>
        <taxon>Pseudomonadati</taxon>
        <taxon>Campylobacterota</taxon>
        <taxon>Epsilonproteobacteria</taxon>
        <taxon>Campylobacterales</taxon>
        <taxon>Campylobacteraceae</taxon>
        <taxon>Campylobacter</taxon>
    </lineage>
</organism>
<evidence type="ECO:0000256" key="1">
    <source>
        <dbReference type="SAM" id="Phobius"/>
    </source>
</evidence>
<dbReference type="OrthoDB" id="9760224at2"/>
<reference evidence="3 4" key="1">
    <citation type="submission" date="2018-12" db="EMBL/GenBank/DDBJ databases">
        <authorList>
            <consortium name="Pathogen Informatics"/>
        </authorList>
    </citation>
    <scope>NUCLEOTIDE SEQUENCE [LARGE SCALE GENOMIC DNA]</scope>
    <source>
        <strain evidence="3 4">NCTC11541</strain>
    </source>
</reference>
<feature type="transmembrane region" description="Helical" evidence="1">
    <location>
        <begin position="183"/>
        <end position="203"/>
    </location>
</feature>
<sequence length="648" mass="75382">MRKVLLQILIFSAIFIVISNLTRVLMHLAFIPQSADKIELLKMYLFGSYHDVRFLSAAFLPLLLCGFLSYFAPLLKIKGGGGVRVQIVKFYSIFSSFYIALIALLCVAFSFIKYYYYEMYKSKIDLFIFSVLNENLGTIFSIIYKDYPLFSGIFALILISIFCFLLNNRILKSPFKPLKLKPISFIFVNLLLIGIYIIALRGVNHHVFMNERNYRFANLEMINDIALNPIMAFSWARKASKELQKLPYISDEEGQVLQKELFSLFATTPYNPQNKPHIFVNLMESFANNALEFHSLELNLLGELEKHFKEDFVFERFLSSGNWTAPSFFYLYFNSPIILTKSKYFKTNLTQNPTEPFTKQGYEVIFLTSGNRTWYEFGAFLEKQDIEVIDAISLLKDYPNAQKTAYGILDEYMYYKAYELFKTAQKPLLIIALSTSNHPPYPKVYESISKANLSGKINEKLPKNTYENLNNYAYANSEFGKFVSKIKASDLKDKIIIAATGDHRVRDMKIDFEKEKAFAYSVPFYLYVPQNYQKNLYYDKYRLASHKDIFPTLYELSLSEATYYSLGGRNLLAAPSDEKLEFAFNEVVWADNFGVYPLENTKGYFYENNTTLKDTNEAFELDDYHKKFANSYRSLMFYQLGLRLKDDI</sequence>
<name>A0A3S4SI64_CAMUP</name>
<keyword evidence="3" id="KW-0808">Transferase</keyword>
<protein>
    <submittedName>
        <fullName evidence="3">Phosphoglycerol transferase</fullName>
    </submittedName>
</protein>
<evidence type="ECO:0000313" key="3">
    <source>
        <dbReference type="EMBL" id="VEG84510.1"/>
    </source>
</evidence>
<keyword evidence="1" id="KW-1133">Transmembrane helix</keyword>
<dbReference type="RefSeq" id="WP_126361468.1">
    <property type="nucleotide sequence ID" value="NZ_LR134372.1"/>
</dbReference>
<evidence type="ECO:0000313" key="4">
    <source>
        <dbReference type="Proteomes" id="UP000278157"/>
    </source>
</evidence>
<dbReference type="Proteomes" id="UP000278157">
    <property type="component" value="Chromosome"/>
</dbReference>
<feature type="domain" description="Sulfatase N-terminal" evidence="2">
    <location>
        <begin position="276"/>
        <end position="556"/>
    </location>
</feature>
<dbReference type="InterPro" id="IPR000917">
    <property type="entry name" value="Sulfatase_N"/>
</dbReference>
<feature type="transmembrane region" description="Helical" evidence="1">
    <location>
        <begin position="91"/>
        <end position="112"/>
    </location>
</feature>
<dbReference type="GO" id="GO:0016740">
    <property type="term" value="F:transferase activity"/>
    <property type="evidence" value="ECO:0007669"/>
    <property type="project" value="UniProtKB-KW"/>
</dbReference>